<evidence type="ECO:0000256" key="4">
    <source>
        <dbReference type="ARBA" id="ARBA00022561"/>
    </source>
</evidence>
<dbReference type="EMBL" id="LC387547">
    <property type="protein sequence ID" value="BBE36949.1"/>
    <property type="molecule type" value="Genomic_DNA"/>
</dbReference>
<dbReference type="GO" id="GO:0039615">
    <property type="term" value="C:T=1 icosahedral viral capsid"/>
    <property type="evidence" value="ECO:0007669"/>
    <property type="project" value="UniProtKB-UniRule"/>
</dbReference>
<organism evidence="7 9">
    <name type="scientific">Paguma larvata torque teno virus</name>
    <dbReference type="NCBI Taxonomy" id="2219036"/>
    <lineage>
        <taxon>Viruses</taxon>
        <taxon>Monodnaviria</taxon>
        <taxon>Shotokuvirae</taxon>
        <taxon>Commensaviricota</taxon>
        <taxon>Cardeaviricetes</taxon>
        <taxon>Sanitavirales</taxon>
        <taxon>Anelloviridae</taxon>
        <taxon>Etatorquevirus</taxon>
        <taxon>Etatorquevirus viver3</taxon>
    </lineage>
</organism>
<comment type="subcellular location">
    <subcellularLocation>
        <location evidence="1 6">Virion</location>
    </subcellularLocation>
</comment>
<dbReference type="GeneID" id="80535263"/>
<reference evidence="7 9" key="1">
    <citation type="journal article" date="2018" name="Virus Res.">
        <title>Identification and whole genome characterization of novel anelloviruses in masked palm civets (Paguma larvata): Segregation into four distinct clades.</title>
        <authorList>
            <person name="Nishizawa T."/>
            <person name="Sugimoto Y."/>
            <person name="Takeda T."/>
            <person name="Kodera Y."/>
            <person name="Hatano Y."/>
            <person name="Takahashi M."/>
            <person name="Okamoto H."/>
        </authorList>
    </citation>
    <scope>NUCLEOTIDE SEQUENCE [LARGE SCALE GENOMIC DNA]</scope>
    <source>
        <strain evidence="8">Pl-TTV10-3</strain>
        <strain evidence="7">Pl-TTV9-1</strain>
    </source>
</reference>
<keyword evidence="4 6" id="KW-0167">Capsid protein</keyword>
<evidence type="ECO:0000313" key="8">
    <source>
        <dbReference type="EMBL" id="BBE36949.1"/>
    </source>
</evidence>
<name>A0A348BSQ9_9VIRU</name>
<evidence type="ECO:0000256" key="3">
    <source>
        <dbReference type="ARBA" id="ARBA00022431"/>
    </source>
</evidence>
<dbReference type="EMBL" id="LC387546">
    <property type="protein sequence ID" value="BBE36946.1"/>
    <property type="molecule type" value="Genomic_DNA"/>
</dbReference>
<evidence type="ECO:0000256" key="1">
    <source>
        <dbReference type="ARBA" id="ARBA00004328"/>
    </source>
</evidence>
<evidence type="ECO:0000256" key="2">
    <source>
        <dbReference type="ARBA" id="ARBA00006131"/>
    </source>
</evidence>
<sequence length="476" mass="56524">MAFYARRRYRRHYRRPQRRHFHRRRRWWPRRKWRRHHHHWRRYQVIKEGVPRKKVTVICRGWEILGVIGSQVQFTTLPSSSDAIQVRRNIKNNAKVDYLSKLINSTGSITNCEFKDFCGGFGNASFTLSGLVQRNQLGMNRFSSRINERHWIRFLGGGLKFPPNNEIDFLFRASTHRPKEGTDREARDKWNHPAHLLNLPGTIIVESIKRTKCCRWKHMRFRPPTDFEGWYDLDQFKDFNLLTYYWTTIHLTNPMGLAPYTTTMSEDRAPLKNKWWGPTGSRSASWINRSEYDREFLSENETSWLQQLWNFVSSSQKRPKYGPFCPSIYPSTEPQTLWFMYYFKFQIGGLNIDQRFQSWPVDEYTTPPPDATEEIRGGELDASGWLCDDAFRRIVGADNQDGLERTAVLTEQQLKLYKLLYSKFGPQRRVRWGRVRTRRISPRRSMGITRRRARRQLARAARQQLWGGGGGTLLPP</sequence>
<comment type="similarity">
    <text evidence="2 6">Belongs to the anelloviridae capsid protein family.</text>
</comment>
<dbReference type="Pfam" id="PF02956">
    <property type="entry name" value="TT_ORF1"/>
    <property type="match status" value="1"/>
</dbReference>
<protein>
    <recommendedName>
        <fullName evidence="6">Capsid protein</fullName>
    </recommendedName>
</protein>
<dbReference type="KEGG" id="vg:80535263"/>
<dbReference type="RefSeq" id="YP_010797476.1">
    <property type="nucleotide sequence ID" value="NC_076177.1"/>
</dbReference>
<dbReference type="InterPro" id="IPR004219">
    <property type="entry name" value="TTvirus_Unk"/>
</dbReference>
<keyword evidence="9" id="KW-1185">Reference proteome</keyword>
<evidence type="ECO:0000256" key="5">
    <source>
        <dbReference type="ARBA" id="ARBA00022844"/>
    </source>
</evidence>
<dbReference type="Proteomes" id="UP000678459">
    <property type="component" value="Segment"/>
</dbReference>
<proteinExistence type="inferred from homology"/>
<evidence type="ECO:0000256" key="6">
    <source>
        <dbReference type="RuleBase" id="RU361230"/>
    </source>
</evidence>
<keyword evidence="3 6" id="KW-1140">T=1 icosahedral capsid protein</keyword>
<accession>A0A348BSQ9</accession>
<evidence type="ECO:0000313" key="7">
    <source>
        <dbReference type="EMBL" id="BBE36946.1"/>
    </source>
</evidence>
<comment type="function">
    <text evidence="6">Self-assembles to form an icosahedral capsid.</text>
</comment>
<keyword evidence="5 6" id="KW-0946">Virion</keyword>
<evidence type="ECO:0000313" key="9">
    <source>
        <dbReference type="Proteomes" id="UP000678459"/>
    </source>
</evidence>